<sequence>MKKLLFVILVFPLMLSAQINESDSLNFKANLSITGFWQDGNVETIIFRTKSEIGFKPWKNWVFKTRNSYVYQEFGKEKADEDILSLNFLYLNPDRKLYPLVLGFVSTNFRREIDLRSLFGLGITYQAYSKKDDWLKLALTSEYEQTAFNETNFNKVEYNGNRHINTMRATLWVNGKYYLFKNKMILTHENFIQPSLEEGNNYRWQTDLGLEFPVWKYLNFKINYLHTFESIVIEGQEQEDTFLTFGFTLKSYKSKS</sequence>
<feature type="signal peptide" evidence="1">
    <location>
        <begin position="1"/>
        <end position="19"/>
    </location>
</feature>
<organism evidence="2 3">
    <name type="scientific">Hyunsoonleella aestuarii</name>
    <dbReference type="NCBI Taxonomy" id="912802"/>
    <lineage>
        <taxon>Bacteria</taxon>
        <taxon>Pseudomonadati</taxon>
        <taxon>Bacteroidota</taxon>
        <taxon>Flavobacteriia</taxon>
        <taxon>Flavobacteriales</taxon>
        <taxon>Flavobacteriaceae</taxon>
    </lineage>
</organism>
<dbReference type="Proteomes" id="UP001500027">
    <property type="component" value="Unassembled WGS sequence"/>
</dbReference>
<keyword evidence="3" id="KW-1185">Reference proteome</keyword>
<evidence type="ECO:0008006" key="4">
    <source>
        <dbReference type="Google" id="ProtNLM"/>
    </source>
</evidence>
<gene>
    <name evidence="2" type="ORF">GCM10022257_24730</name>
</gene>
<dbReference type="InterPro" id="IPR007433">
    <property type="entry name" value="DUF481"/>
</dbReference>
<dbReference type="RefSeq" id="WP_139002760.1">
    <property type="nucleotide sequence ID" value="NZ_BAABAV010000003.1"/>
</dbReference>
<keyword evidence="1" id="KW-0732">Signal</keyword>
<dbReference type="EMBL" id="BAABAV010000003">
    <property type="protein sequence ID" value="GAA4270372.1"/>
    <property type="molecule type" value="Genomic_DNA"/>
</dbReference>
<name>A0ABP8EDP8_9FLAO</name>
<feature type="chain" id="PRO_5047164278" description="DUF481 domain-containing protein" evidence="1">
    <location>
        <begin position="20"/>
        <end position="256"/>
    </location>
</feature>
<reference evidence="3" key="1">
    <citation type="journal article" date="2019" name="Int. J. Syst. Evol. Microbiol.">
        <title>The Global Catalogue of Microorganisms (GCM) 10K type strain sequencing project: providing services to taxonomists for standard genome sequencing and annotation.</title>
        <authorList>
            <consortium name="The Broad Institute Genomics Platform"/>
            <consortium name="The Broad Institute Genome Sequencing Center for Infectious Disease"/>
            <person name="Wu L."/>
            <person name="Ma J."/>
        </authorList>
    </citation>
    <scope>NUCLEOTIDE SEQUENCE [LARGE SCALE GENOMIC DNA]</scope>
    <source>
        <strain evidence="3">JCM 17452</strain>
    </source>
</reference>
<comment type="caution">
    <text evidence="2">The sequence shown here is derived from an EMBL/GenBank/DDBJ whole genome shotgun (WGS) entry which is preliminary data.</text>
</comment>
<dbReference type="Pfam" id="PF04338">
    <property type="entry name" value="DUF481"/>
    <property type="match status" value="1"/>
</dbReference>
<accession>A0ABP8EDP8</accession>
<protein>
    <recommendedName>
        <fullName evidence="4">DUF481 domain-containing protein</fullName>
    </recommendedName>
</protein>
<evidence type="ECO:0000313" key="2">
    <source>
        <dbReference type="EMBL" id="GAA4270372.1"/>
    </source>
</evidence>
<evidence type="ECO:0000313" key="3">
    <source>
        <dbReference type="Proteomes" id="UP001500027"/>
    </source>
</evidence>
<evidence type="ECO:0000256" key="1">
    <source>
        <dbReference type="SAM" id="SignalP"/>
    </source>
</evidence>
<proteinExistence type="predicted"/>